<comment type="caution">
    <text evidence="1">The sequence shown here is derived from an EMBL/GenBank/DDBJ whole genome shotgun (WGS) entry which is preliminary data.</text>
</comment>
<keyword evidence="2" id="KW-1185">Reference proteome</keyword>
<keyword evidence="1" id="KW-0240">DNA-directed RNA polymerase</keyword>
<organism evidence="1 2">
    <name type="scientific">Iris pallida</name>
    <name type="common">Sweet iris</name>
    <dbReference type="NCBI Taxonomy" id="29817"/>
    <lineage>
        <taxon>Eukaryota</taxon>
        <taxon>Viridiplantae</taxon>
        <taxon>Streptophyta</taxon>
        <taxon>Embryophyta</taxon>
        <taxon>Tracheophyta</taxon>
        <taxon>Spermatophyta</taxon>
        <taxon>Magnoliopsida</taxon>
        <taxon>Liliopsida</taxon>
        <taxon>Asparagales</taxon>
        <taxon>Iridaceae</taxon>
        <taxon>Iridoideae</taxon>
        <taxon>Irideae</taxon>
        <taxon>Iris</taxon>
    </lineage>
</organism>
<dbReference type="Proteomes" id="UP001140949">
    <property type="component" value="Unassembled WGS sequence"/>
</dbReference>
<proteinExistence type="predicted"/>
<dbReference type="GO" id="GO:0000428">
    <property type="term" value="C:DNA-directed RNA polymerase complex"/>
    <property type="evidence" value="ECO:0007669"/>
    <property type="project" value="UniProtKB-KW"/>
</dbReference>
<reference evidence="1" key="1">
    <citation type="journal article" date="2023" name="GigaByte">
        <title>Genome assembly of the bearded iris, Iris pallida Lam.</title>
        <authorList>
            <person name="Bruccoleri R.E."/>
            <person name="Oakeley E.J."/>
            <person name="Faust A.M.E."/>
            <person name="Altorfer M."/>
            <person name="Dessus-Babus S."/>
            <person name="Burckhardt D."/>
            <person name="Oertli M."/>
            <person name="Naumann U."/>
            <person name="Petersen F."/>
            <person name="Wong J."/>
        </authorList>
    </citation>
    <scope>NUCLEOTIDE SEQUENCE</scope>
    <source>
        <strain evidence="1">GSM-AAB239-AS_SAM_17_03QT</strain>
    </source>
</reference>
<gene>
    <name evidence="1" type="ORF">M6B38_338210</name>
</gene>
<protein>
    <submittedName>
        <fullName evidence="1">DNA-directed RNA polymerase II subunit 1</fullName>
    </submittedName>
</protein>
<sequence length="185" mass="20392">MRQALRIWSKRAAPWLGWLCGRADGKDPDRWMVREYYGEETRGGSVADGRGWLRGSDLSAVGCVVLEGLRSSPEAAVQGFVESVRRCHWRREGHGGGCQQPRDRFVVVGVGDGAASSIDHTTEVGLGVCWRGSTRSVAAACRGGNEVRFFWVVVFNDDDYGGVAEQVWGRGATKWWHGGCGYERK</sequence>
<keyword evidence="1" id="KW-0804">Transcription</keyword>
<accession>A0AAX6GZP8</accession>
<dbReference type="EMBL" id="JANAVB010014797">
    <property type="protein sequence ID" value="KAJ6833665.1"/>
    <property type="molecule type" value="Genomic_DNA"/>
</dbReference>
<dbReference type="AlphaFoldDB" id="A0AAX6GZP8"/>
<name>A0AAX6GZP8_IRIPA</name>
<evidence type="ECO:0000313" key="1">
    <source>
        <dbReference type="EMBL" id="KAJ6833665.1"/>
    </source>
</evidence>
<reference evidence="1" key="2">
    <citation type="submission" date="2023-04" db="EMBL/GenBank/DDBJ databases">
        <authorList>
            <person name="Bruccoleri R.E."/>
            <person name="Oakeley E.J."/>
            <person name="Faust A.-M."/>
            <person name="Dessus-Babus S."/>
            <person name="Altorfer M."/>
            <person name="Burckhardt D."/>
            <person name="Oertli M."/>
            <person name="Naumann U."/>
            <person name="Petersen F."/>
            <person name="Wong J."/>
        </authorList>
    </citation>
    <scope>NUCLEOTIDE SEQUENCE</scope>
    <source>
        <strain evidence="1">GSM-AAB239-AS_SAM_17_03QT</strain>
        <tissue evidence="1">Leaf</tissue>
    </source>
</reference>
<evidence type="ECO:0000313" key="2">
    <source>
        <dbReference type="Proteomes" id="UP001140949"/>
    </source>
</evidence>